<feature type="compositionally biased region" description="Low complexity" evidence="5">
    <location>
        <begin position="439"/>
        <end position="456"/>
    </location>
</feature>
<evidence type="ECO:0000256" key="2">
    <source>
        <dbReference type="ARBA" id="ARBA00022692"/>
    </source>
</evidence>
<feature type="transmembrane region" description="Helical" evidence="6">
    <location>
        <begin position="110"/>
        <end position="128"/>
    </location>
</feature>
<dbReference type="InterPro" id="IPR050368">
    <property type="entry name" value="ClC-type_chloride_channel"/>
</dbReference>
<dbReference type="GO" id="GO:0015108">
    <property type="term" value="F:chloride transmembrane transporter activity"/>
    <property type="evidence" value="ECO:0007669"/>
    <property type="project" value="InterPro"/>
</dbReference>
<dbReference type="SUPFAM" id="SSF81340">
    <property type="entry name" value="Clc chloride channel"/>
    <property type="match status" value="1"/>
</dbReference>
<name>A0A2W2DZI3_9ACTN</name>
<dbReference type="InterPro" id="IPR014743">
    <property type="entry name" value="Cl-channel_core"/>
</dbReference>
<dbReference type="PANTHER" id="PTHR43427">
    <property type="entry name" value="CHLORIDE CHANNEL PROTEIN CLC-E"/>
    <property type="match status" value="1"/>
</dbReference>
<comment type="subcellular location">
    <subcellularLocation>
        <location evidence="1">Membrane</location>
        <topology evidence="1">Multi-pass membrane protein</topology>
    </subcellularLocation>
</comment>
<keyword evidence="3 6" id="KW-1133">Transmembrane helix</keyword>
<organism evidence="7 8">
    <name type="scientific">Micromonospora craterilacus</name>
    <dbReference type="NCBI Taxonomy" id="1655439"/>
    <lineage>
        <taxon>Bacteria</taxon>
        <taxon>Bacillati</taxon>
        <taxon>Actinomycetota</taxon>
        <taxon>Actinomycetes</taxon>
        <taxon>Micromonosporales</taxon>
        <taxon>Micromonosporaceae</taxon>
        <taxon>Micromonospora</taxon>
    </lineage>
</organism>
<dbReference type="InterPro" id="IPR001807">
    <property type="entry name" value="ClC"/>
</dbReference>
<dbReference type="Proteomes" id="UP000248924">
    <property type="component" value="Unassembled WGS sequence"/>
</dbReference>
<dbReference type="OrthoDB" id="2729535at2"/>
<protein>
    <submittedName>
        <fullName evidence="7">Cl-channel voltage-gated family protein</fullName>
    </submittedName>
</protein>
<feature type="transmembrane region" description="Helical" evidence="6">
    <location>
        <begin position="322"/>
        <end position="341"/>
    </location>
</feature>
<evidence type="ECO:0000256" key="6">
    <source>
        <dbReference type="SAM" id="Phobius"/>
    </source>
</evidence>
<feature type="transmembrane region" description="Helical" evidence="6">
    <location>
        <begin position="243"/>
        <end position="263"/>
    </location>
</feature>
<sequence length="456" mass="45900">MGEAVMSSADQYAPLRGRPYLKLLVLAALLGVPIAAASYWFLQLITLIQKWVYTDLPRGLGLGREPLWWPLVPLLVAGLVVGLAIRYLPGRGGESPAEGFHAGGVTRPEALPGVALAALAGIGLGVVIGPEAPLIALGGGLAYLAVWLRRRNVPERAGAVVAASGSFAAVSTLLGSPLAGAFLLLEASGLGGATAAAVLVPGLLAAGTGSLIFIGLDSLTGHGTFSLVIPHLPPAHRPTIAQFLWALAIGLAAGVLCWALRRLALLLRTRAERRVLASTMLAGAVTAAIAIGYAAVTGRSSSDLLFSGQFGLPKLLTDSAGYSVPALVLLIIGKGIAYCLALSAFRGGPTFPAIFIGAAGGVALSHLTGLPLVTAAAMGIGAMIAGMLKLPLSAVLLTTLLLGANGLTVLPLVIVSAVVAYVLSIRLTPPPDVPATQRAPAGGAAGGATPAADHGR</sequence>
<proteinExistence type="predicted"/>
<evidence type="ECO:0000313" key="7">
    <source>
        <dbReference type="EMBL" id="PZG15863.1"/>
    </source>
</evidence>
<evidence type="ECO:0000313" key="8">
    <source>
        <dbReference type="Proteomes" id="UP000248924"/>
    </source>
</evidence>
<dbReference type="PRINTS" id="PR00762">
    <property type="entry name" value="CLCHANNEL"/>
</dbReference>
<keyword evidence="4 6" id="KW-0472">Membrane</keyword>
<feature type="transmembrane region" description="Helical" evidence="6">
    <location>
        <begin position="353"/>
        <end position="386"/>
    </location>
</feature>
<gene>
    <name evidence="7" type="ORF">C1I95_18740</name>
</gene>
<evidence type="ECO:0000256" key="4">
    <source>
        <dbReference type="ARBA" id="ARBA00023136"/>
    </source>
</evidence>
<comment type="caution">
    <text evidence="7">The sequence shown here is derived from an EMBL/GenBank/DDBJ whole genome shotgun (WGS) entry which is preliminary data.</text>
</comment>
<evidence type="ECO:0000256" key="1">
    <source>
        <dbReference type="ARBA" id="ARBA00004141"/>
    </source>
</evidence>
<dbReference type="GO" id="GO:0016020">
    <property type="term" value="C:membrane"/>
    <property type="evidence" value="ECO:0007669"/>
    <property type="project" value="UniProtKB-SubCell"/>
</dbReference>
<keyword evidence="8" id="KW-1185">Reference proteome</keyword>
<dbReference type="CDD" id="cd00400">
    <property type="entry name" value="Voltage_gated_ClC"/>
    <property type="match status" value="1"/>
</dbReference>
<evidence type="ECO:0000256" key="3">
    <source>
        <dbReference type="ARBA" id="ARBA00022989"/>
    </source>
</evidence>
<accession>A0A2W2DZI3</accession>
<keyword evidence="2 6" id="KW-0812">Transmembrane</keyword>
<dbReference type="AlphaFoldDB" id="A0A2W2DZI3"/>
<evidence type="ECO:0000256" key="5">
    <source>
        <dbReference type="SAM" id="MobiDB-lite"/>
    </source>
</evidence>
<dbReference type="Gene3D" id="1.10.3080.10">
    <property type="entry name" value="Clc chloride channel"/>
    <property type="match status" value="1"/>
</dbReference>
<feature type="transmembrane region" description="Helical" evidence="6">
    <location>
        <begin position="67"/>
        <end position="89"/>
    </location>
</feature>
<dbReference type="Pfam" id="PF00654">
    <property type="entry name" value="Voltage_CLC"/>
    <property type="match status" value="1"/>
</dbReference>
<reference evidence="7 8" key="1">
    <citation type="submission" date="2018-01" db="EMBL/GenBank/DDBJ databases">
        <title>Draft genome sequence of Jishengella sp. NA12.</title>
        <authorList>
            <person name="Sahin N."/>
            <person name="Ay H."/>
            <person name="Saygin H."/>
        </authorList>
    </citation>
    <scope>NUCLEOTIDE SEQUENCE [LARGE SCALE GENOMIC DNA]</scope>
    <source>
        <strain evidence="7 8">NA12</strain>
    </source>
</reference>
<feature type="transmembrane region" description="Helical" evidence="6">
    <location>
        <begin position="275"/>
        <end position="296"/>
    </location>
</feature>
<feature type="transmembrane region" description="Helical" evidence="6">
    <location>
        <begin position="20"/>
        <end position="42"/>
    </location>
</feature>
<feature type="transmembrane region" description="Helical" evidence="6">
    <location>
        <begin position="157"/>
        <end position="175"/>
    </location>
</feature>
<feature type="region of interest" description="Disordered" evidence="5">
    <location>
        <begin position="434"/>
        <end position="456"/>
    </location>
</feature>
<feature type="transmembrane region" description="Helical" evidence="6">
    <location>
        <begin position="392"/>
        <end position="423"/>
    </location>
</feature>
<dbReference type="RefSeq" id="WP_111215116.1">
    <property type="nucleotide sequence ID" value="NZ_POTY01000116.1"/>
</dbReference>
<dbReference type="EMBL" id="POTY01000116">
    <property type="protein sequence ID" value="PZG15863.1"/>
    <property type="molecule type" value="Genomic_DNA"/>
</dbReference>